<comment type="subcellular location">
    <subcellularLocation>
        <location evidence="2">Endoplasmic reticulum membrane</location>
        <topology evidence="2">Single-pass type II membrane protein</topology>
    </subcellularLocation>
</comment>
<dbReference type="Gene3D" id="2.60.120.620">
    <property type="entry name" value="q2cbj1_9rhob like domain"/>
    <property type="match status" value="3"/>
</dbReference>
<keyword evidence="6" id="KW-0479">Metal-binding</keyword>
<dbReference type="GO" id="GO:0031418">
    <property type="term" value="F:L-ascorbic acid binding"/>
    <property type="evidence" value="ECO:0007669"/>
    <property type="project" value="InterPro"/>
</dbReference>
<evidence type="ECO:0000256" key="3">
    <source>
        <dbReference type="ARBA" id="ARBA00006511"/>
    </source>
</evidence>
<keyword evidence="9" id="KW-0735">Signal-anchor</keyword>
<evidence type="ECO:0000256" key="6">
    <source>
        <dbReference type="ARBA" id="ARBA00022723"/>
    </source>
</evidence>
<feature type="domain" description="Fe2OG dioxygenase" evidence="18">
    <location>
        <begin position="573"/>
        <end position="669"/>
    </location>
</feature>
<evidence type="ECO:0000256" key="10">
    <source>
        <dbReference type="ARBA" id="ARBA00022989"/>
    </source>
</evidence>
<proteinExistence type="inferred from homology"/>
<dbReference type="Proteomes" id="UP000712281">
    <property type="component" value="Unassembled WGS sequence"/>
</dbReference>
<keyword evidence="13 17" id="KW-0472">Membrane</keyword>
<feature type="compositionally biased region" description="Basic and acidic residues" evidence="16">
    <location>
        <begin position="61"/>
        <end position="73"/>
    </location>
</feature>
<evidence type="ECO:0000256" key="11">
    <source>
        <dbReference type="ARBA" id="ARBA00023002"/>
    </source>
</evidence>
<sequence>MVKKPKHLRPQPRKSSLTTHAFTFLILALFSILILLGLGILSLPSTSMISSRSDDFTTVERTSEDRESYGDEEGNGERWLEVISWEPRAFLYHNFLTNEECEHLISLAKPNMAKSKVADVKTGRSKDSRVRTSSGAFLKTGHDEIVREIENKISDFTFIPVENGESLQVLHYEVGQKYEPHHDYFTDELNVKRGGQRVATVLMYLSDVDEGGETVFPLAKGNISDVPWWNELSQCGKEGLSVLPKKRDALLFWSMRPDGSLDPSSLHALTCNMEKVDASLRFPHERWPEVISMKPRAILYHNFLKNEECEHLISLAKPYMRRSLVINPITGVRVVSSGRTSTGSSIRRGHDKIVVEIEKRISEFTFLPVENGENLQVIHYEVGQKNDPHFDGLGRIATFLMYLSDVDEGGETDFPKSSGRLSVSPKKGDAVLFWNKRPDGSQDPSRLSVLPLKRGALLFWSMKPDGSLDPSTLTCNMEKVDASLRFPHERWPEVISMKPRAFLYHNFLKNEECEHLISLAKPYMRRSLVSGYGGGKQSSARTSTGSFISRGHDKTVEEIERRISEFTFLPVENGESLQVIHYEIGQKFDPHFDGLGRIATFLMYLSDVDKGGETDFPKSSGRLSVSPKKGDAVLFWNKRPDDSQDPSSFHSGRPVIKGNKWAATKWFHSQEYKGSYTNTKQSK</sequence>
<evidence type="ECO:0000256" key="2">
    <source>
        <dbReference type="ARBA" id="ARBA00004648"/>
    </source>
</evidence>
<gene>
    <name evidence="19" type="ORF">F2Q68_00028798</name>
</gene>
<evidence type="ECO:0000256" key="5">
    <source>
        <dbReference type="ARBA" id="ARBA00022692"/>
    </source>
</evidence>
<dbReference type="PROSITE" id="PS51471">
    <property type="entry name" value="FE2OG_OXY"/>
    <property type="match status" value="3"/>
</dbReference>
<protein>
    <recommendedName>
        <fullName evidence="4">procollagen-proline 4-dioxygenase</fullName>
        <ecNumber evidence="4">1.14.11.2</ecNumber>
    </recommendedName>
</protein>
<feature type="domain" description="Fe2OG dioxygenase" evidence="18">
    <location>
        <begin position="163"/>
        <end position="307"/>
    </location>
</feature>
<comment type="caution">
    <text evidence="19">The sequence shown here is derived from an EMBL/GenBank/DDBJ whole genome shotgun (WGS) entry which is preliminary data.</text>
</comment>
<dbReference type="InterPro" id="IPR005123">
    <property type="entry name" value="Oxoglu/Fe-dep_dioxygenase_dom"/>
</dbReference>
<evidence type="ECO:0000256" key="9">
    <source>
        <dbReference type="ARBA" id="ARBA00022968"/>
    </source>
</evidence>
<dbReference type="AlphaFoldDB" id="A0A8S9GES8"/>
<evidence type="ECO:0000256" key="17">
    <source>
        <dbReference type="SAM" id="Phobius"/>
    </source>
</evidence>
<dbReference type="FunFam" id="2.60.120.620:FF:000030">
    <property type="entry name" value="Proline HYdroxylase"/>
    <property type="match status" value="1"/>
</dbReference>
<keyword evidence="5 17" id="KW-0812">Transmembrane</keyword>
<dbReference type="GO" id="GO:0005789">
    <property type="term" value="C:endoplasmic reticulum membrane"/>
    <property type="evidence" value="ECO:0007669"/>
    <property type="project" value="UniProtKB-SubCell"/>
</dbReference>
<feature type="transmembrane region" description="Helical" evidence="17">
    <location>
        <begin position="21"/>
        <end position="43"/>
    </location>
</feature>
<keyword evidence="12" id="KW-0408">Iron</keyword>
<dbReference type="InterPro" id="IPR045054">
    <property type="entry name" value="P4HA-like"/>
</dbReference>
<keyword evidence="11" id="KW-0560">Oxidoreductase</keyword>
<evidence type="ECO:0000313" key="19">
    <source>
        <dbReference type="EMBL" id="KAF2543524.1"/>
    </source>
</evidence>
<evidence type="ECO:0000256" key="1">
    <source>
        <dbReference type="ARBA" id="ARBA00001961"/>
    </source>
</evidence>
<comment type="cofactor">
    <cofactor evidence="1">
        <name>L-ascorbate</name>
        <dbReference type="ChEBI" id="CHEBI:38290"/>
    </cofactor>
</comment>
<comment type="catalytic activity">
    <reaction evidence="15">
        <text>L-prolyl-[collagen] + 2-oxoglutarate + O2 = trans-4-hydroxy-L-prolyl-[collagen] + succinate + CO2</text>
        <dbReference type="Rhea" id="RHEA:18945"/>
        <dbReference type="Rhea" id="RHEA-COMP:11676"/>
        <dbReference type="Rhea" id="RHEA-COMP:11680"/>
        <dbReference type="ChEBI" id="CHEBI:15379"/>
        <dbReference type="ChEBI" id="CHEBI:16526"/>
        <dbReference type="ChEBI" id="CHEBI:16810"/>
        <dbReference type="ChEBI" id="CHEBI:30031"/>
        <dbReference type="ChEBI" id="CHEBI:50342"/>
        <dbReference type="ChEBI" id="CHEBI:61965"/>
        <dbReference type="EC" id="1.14.11.2"/>
    </reaction>
</comment>
<feature type="region of interest" description="Disordered" evidence="16">
    <location>
        <begin position="54"/>
        <end position="73"/>
    </location>
</feature>
<dbReference type="InterPro" id="IPR006620">
    <property type="entry name" value="Pro_4_hyd_alph"/>
</dbReference>
<dbReference type="SMART" id="SM00702">
    <property type="entry name" value="P4Hc"/>
    <property type="match status" value="3"/>
</dbReference>
<name>A0A8S9GES8_BRACR</name>
<dbReference type="EC" id="1.14.11.2" evidence="4"/>
<dbReference type="Pfam" id="PF13640">
    <property type="entry name" value="2OG-FeII_Oxy_3"/>
    <property type="match status" value="3"/>
</dbReference>
<evidence type="ECO:0000256" key="15">
    <source>
        <dbReference type="ARBA" id="ARBA00049169"/>
    </source>
</evidence>
<evidence type="ECO:0000313" key="20">
    <source>
        <dbReference type="Proteomes" id="UP000712281"/>
    </source>
</evidence>
<keyword evidence="7" id="KW-0256">Endoplasmic reticulum</keyword>
<feature type="domain" description="Fe2OG dioxygenase" evidence="18">
    <location>
        <begin position="365"/>
        <end position="511"/>
    </location>
</feature>
<evidence type="ECO:0000256" key="8">
    <source>
        <dbReference type="ARBA" id="ARBA00022964"/>
    </source>
</evidence>
<evidence type="ECO:0000256" key="7">
    <source>
        <dbReference type="ARBA" id="ARBA00022824"/>
    </source>
</evidence>
<dbReference type="GO" id="GO:0004656">
    <property type="term" value="F:procollagen-proline 4-dioxygenase activity"/>
    <property type="evidence" value="ECO:0007669"/>
    <property type="project" value="UniProtKB-EC"/>
</dbReference>
<evidence type="ECO:0000259" key="18">
    <source>
        <dbReference type="PROSITE" id="PS51471"/>
    </source>
</evidence>
<reference evidence="19" key="1">
    <citation type="submission" date="2019-12" db="EMBL/GenBank/DDBJ databases">
        <title>Genome sequencing and annotation of Brassica cretica.</title>
        <authorList>
            <person name="Studholme D.J."/>
            <person name="Sarris P.F."/>
        </authorList>
    </citation>
    <scope>NUCLEOTIDE SEQUENCE</scope>
    <source>
        <strain evidence="19">PFS-001/15</strain>
        <tissue evidence="19">Leaf</tissue>
    </source>
</reference>
<evidence type="ECO:0000256" key="16">
    <source>
        <dbReference type="SAM" id="MobiDB-lite"/>
    </source>
</evidence>
<keyword evidence="10 17" id="KW-1133">Transmembrane helix</keyword>
<dbReference type="FunFam" id="2.60.120.620:FF:000002">
    <property type="entry name" value="Prolyl 4-hydroxylase 4"/>
    <property type="match status" value="1"/>
</dbReference>
<dbReference type="GO" id="GO:0005506">
    <property type="term" value="F:iron ion binding"/>
    <property type="evidence" value="ECO:0007669"/>
    <property type="project" value="InterPro"/>
</dbReference>
<keyword evidence="14" id="KW-0325">Glycoprotein</keyword>
<evidence type="ECO:0000256" key="13">
    <source>
        <dbReference type="ARBA" id="ARBA00023136"/>
    </source>
</evidence>
<dbReference type="InterPro" id="IPR044862">
    <property type="entry name" value="Pro_4_hyd_alph_FE2OG_OXY"/>
</dbReference>
<organism evidence="19 20">
    <name type="scientific">Brassica cretica</name>
    <name type="common">Mustard</name>
    <dbReference type="NCBI Taxonomy" id="69181"/>
    <lineage>
        <taxon>Eukaryota</taxon>
        <taxon>Viridiplantae</taxon>
        <taxon>Streptophyta</taxon>
        <taxon>Embryophyta</taxon>
        <taxon>Tracheophyta</taxon>
        <taxon>Spermatophyta</taxon>
        <taxon>Magnoliopsida</taxon>
        <taxon>eudicotyledons</taxon>
        <taxon>Gunneridae</taxon>
        <taxon>Pentapetalae</taxon>
        <taxon>rosids</taxon>
        <taxon>malvids</taxon>
        <taxon>Brassicales</taxon>
        <taxon>Brassicaceae</taxon>
        <taxon>Brassiceae</taxon>
        <taxon>Brassica</taxon>
    </lineage>
</organism>
<dbReference type="EMBL" id="QGKW02002005">
    <property type="protein sequence ID" value="KAF2543524.1"/>
    <property type="molecule type" value="Genomic_DNA"/>
</dbReference>
<keyword evidence="8" id="KW-0223">Dioxygenase</keyword>
<dbReference type="PANTHER" id="PTHR10869">
    <property type="entry name" value="PROLYL 4-HYDROXYLASE ALPHA SUBUNIT"/>
    <property type="match status" value="1"/>
</dbReference>
<comment type="similarity">
    <text evidence="3">Belongs to the P4HA family.</text>
</comment>
<dbReference type="PANTHER" id="PTHR10869:SF160">
    <property type="entry name" value="PROLYL 4-HYDROXYLASE 11-RELATED"/>
    <property type="match status" value="1"/>
</dbReference>
<accession>A0A8S9GES8</accession>
<evidence type="ECO:0000256" key="14">
    <source>
        <dbReference type="ARBA" id="ARBA00023180"/>
    </source>
</evidence>
<evidence type="ECO:0000256" key="12">
    <source>
        <dbReference type="ARBA" id="ARBA00023004"/>
    </source>
</evidence>
<evidence type="ECO:0000256" key="4">
    <source>
        <dbReference type="ARBA" id="ARBA00012269"/>
    </source>
</evidence>